<feature type="signal peptide" evidence="1">
    <location>
        <begin position="1"/>
        <end position="22"/>
    </location>
</feature>
<organism evidence="2">
    <name type="scientific">Arion vulgaris</name>
    <dbReference type="NCBI Taxonomy" id="1028688"/>
    <lineage>
        <taxon>Eukaryota</taxon>
        <taxon>Metazoa</taxon>
        <taxon>Spiralia</taxon>
        <taxon>Lophotrochozoa</taxon>
        <taxon>Mollusca</taxon>
        <taxon>Gastropoda</taxon>
        <taxon>Heterobranchia</taxon>
        <taxon>Euthyneura</taxon>
        <taxon>Panpulmonata</taxon>
        <taxon>Eupulmonata</taxon>
        <taxon>Stylommatophora</taxon>
        <taxon>Helicina</taxon>
        <taxon>Arionoidea</taxon>
        <taxon>Arionidae</taxon>
        <taxon>Arion</taxon>
    </lineage>
</organism>
<evidence type="ECO:0008006" key="3">
    <source>
        <dbReference type="Google" id="ProtNLM"/>
    </source>
</evidence>
<reference evidence="2" key="1">
    <citation type="submission" date="2014-12" db="EMBL/GenBank/DDBJ databases">
        <title>Insight into the proteome of Arion vulgaris.</title>
        <authorList>
            <person name="Aradska J."/>
            <person name="Bulat T."/>
            <person name="Smidak R."/>
            <person name="Sarate P."/>
            <person name="Gangsoo J."/>
            <person name="Sialana F."/>
            <person name="Bilban M."/>
            <person name="Lubec G."/>
        </authorList>
    </citation>
    <scope>NUCLEOTIDE SEQUENCE</scope>
    <source>
        <tissue evidence="2">Skin</tissue>
    </source>
</reference>
<protein>
    <recommendedName>
        <fullName evidence="3">Secreted protein</fullName>
    </recommendedName>
</protein>
<name>A0A0B6XUH2_9EUPU</name>
<feature type="chain" id="PRO_5002126137" description="Secreted protein" evidence="1">
    <location>
        <begin position="23"/>
        <end position="90"/>
    </location>
</feature>
<evidence type="ECO:0000313" key="2">
    <source>
        <dbReference type="EMBL" id="CEK47554.1"/>
    </source>
</evidence>
<gene>
    <name evidence="2" type="primary">ORF1607</name>
</gene>
<accession>A0A0B6XUH2</accession>
<proteinExistence type="predicted"/>
<dbReference type="AlphaFoldDB" id="A0A0B6XUH2"/>
<dbReference type="EMBL" id="HACG01000689">
    <property type="protein sequence ID" value="CEK47554.1"/>
    <property type="molecule type" value="Transcribed_RNA"/>
</dbReference>
<keyword evidence="1" id="KW-0732">Signal</keyword>
<sequence>MGRTVTEIGISLSLWLLVTVSPSLVFEQRNQIPRRYVITLLCIDMAVINESHHVAVYHIKSQCQTHISLLTAMCMKLHYCSRSSFNRSPW</sequence>
<evidence type="ECO:0000256" key="1">
    <source>
        <dbReference type="SAM" id="SignalP"/>
    </source>
</evidence>